<feature type="transmembrane region" description="Helical" evidence="1">
    <location>
        <begin position="69"/>
        <end position="88"/>
    </location>
</feature>
<dbReference type="Proteomes" id="UP000017670">
    <property type="component" value="Unassembled WGS sequence"/>
</dbReference>
<keyword evidence="1" id="KW-1133">Transmembrane helix</keyword>
<dbReference type="EMBL" id="APQL01000005">
    <property type="protein sequence ID" value="ENW06797.1"/>
    <property type="molecule type" value="Genomic_DNA"/>
</dbReference>
<evidence type="ECO:0000256" key="1">
    <source>
        <dbReference type="SAM" id="Phobius"/>
    </source>
</evidence>
<dbReference type="GeneID" id="29856067"/>
<gene>
    <name evidence="2" type="ORF">F933_01248</name>
</gene>
<reference evidence="2 3" key="1">
    <citation type="submission" date="2013-02" db="EMBL/GenBank/DDBJ databases">
        <title>The Genome Sequence of Acinetobacter beijerinckii CIP 110307.</title>
        <authorList>
            <consortium name="The Broad Institute Genome Sequencing Platform"/>
            <consortium name="The Broad Institute Genome Sequencing Center for Infectious Disease"/>
            <person name="Cerqueira G."/>
            <person name="Feldgarden M."/>
            <person name="Courvalin P."/>
            <person name="Perichon B."/>
            <person name="Grillot-Courvalin C."/>
            <person name="Clermont D."/>
            <person name="Rocha E."/>
            <person name="Yoon E.-J."/>
            <person name="Nemec A."/>
            <person name="Walker B."/>
            <person name="Young S.K."/>
            <person name="Zeng Q."/>
            <person name="Gargeya S."/>
            <person name="Fitzgerald M."/>
            <person name="Haas B."/>
            <person name="Abouelleil A."/>
            <person name="Alvarado L."/>
            <person name="Arachchi H.M."/>
            <person name="Berlin A.M."/>
            <person name="Chapman S.B."/>
            <person name="Dewar J."/>
            <person name="Goldberg J."/>
            <person name="Griggs A."/>
            <person name="Gujja S."/>
            <person name="Hansen M."/>
            <person name="Howarth C."/>
            <person name="Imamovic A."/>
            <person name="Larimer J."/>
            <person name="McCowan C."/>
            <person name="Murphy C."/>
            <person name="Neiman D."/>
            <person name="Pearson M."/>
            <person name="Priest M."/>
            <person name="Roberts A."/>
            <person name="Saif S."/>
            <person name="Shea T."/>
            <person name="Sisk P."/>
            <person name="Sykes S."/>
            <person name="Wortman J."/>
            <person name="Nusbaum C."/>
            <person name="Birren B."/>
        </authorList>
    </citation>
    <scope>NUCLEOTIDE SEQUENCE [LARGE SCALE GENOMIC DNA]</scope>
    <source>
        <strain evidence="2 3">CIP 110307</strain>
    </source>
</reference>
<proteinExistence type="predicted"/>
<keyword evidence="1" id="KW-0812">Transmembrane</keyword>
<protein>
    <submittedName>
        <fullName evidence="2">Uncharacterized protein</fullName>
    </submittedName>
</protein>
<dbReference type="STRING" id="262668.GCA_000931715_01243"/>
<sequence>MKIIYTESAMEELERFQKQRKDELELFLKNKKYIFGDDIVEITASDIREADKFFKVVEFSKTKLPLTNMLLKAYLIGGFAMVILGLFYPTIMQMLDRNPTQLALVIGGLTLSLVSFFGSYYLRFREERHIELENRYKNFESKLSTEDKDK</sequence>
<dbReference type="AlphaFoldDB" id="N9E996"/>
<dbReference type="RefSeq" id="WP_005059546.1">
    <property type="nucleotide sequence ID" value="NZ_KB849765.1"/>
</dbReference>
<accession>N9E996</accession>
<feature type="transmembrane region" description="Helical" evidence="1">
    <location>
        <begin position="100"/>
        <end position="122"/>
    </location>
</feature>
<dbReference type="HOGENOM" id="CLU_1736560_0_0_6"/>
<comment type="caution">
    <text evidence="2">The sequence shown here is derived from an EMBL/GenBank/DDBJ whole genome shotgun (WGS) entry which is preliminary data.</text>
</comment>
<organism evidence="2 3">
    <name type="scientific">Acinetobacter beijerinckii CIP 110307</name>
    <dbReference type="NCBI Taxonomy" id="1217648"/>
    <lineage>
        <taxon>Bacteria</taxon>
        <taxon>Pseudomonadati</taxon>
        <taxon>Pseudomonadota</taxon>
        <taxon>Gammaproteobacteria</taxon>
        <taxon>Moraxellales</taxon>
        <taxon>Moraxellaceae</taxon>
        <taxon>Acinetobacter</taxon>
    </lineage>
</organism>
<name>N9E996_9GAMM</name>
<keyword evidence="3" id="KW-1185">Reference proteome</keyword>
<keyword evidence="1" id="KW-0472">Membrane</keyword>
<evidence type="ECO:0000313" key="3">
    <source>
        <dbReference type="Proteomes" id="UP000017670"/>
    </source>
</evidence>
<evidence type="ECO:0000313" key="2">
    <source>
        <dbReference type="EMBL" id="ENW06797.1"/>
    </source>
</evidence>